<dbReference type="InterPro" id="IPR029063">
    <property type="entry name" value="SAM-dependent_MTases_sf"/>
</dbReference>
<dbReference type="GO" id="GO:0004312">
    <property type="term" value="F:fatty acid synthase activity"/>
    <property type="evidence" value="ECO:0007669"/>
    <property type="project" value="TreeGrafter"/>
</dbReference>
<evidence type="ECO:0000256" key="2">
    <source>
        <dbReference type="ARBA" id="ARBA00022553"/>
    </source>
</evidence>
<dbReference type="Gene3D" id="3.40.47.10">
    <property type="match status" value="1"/>
</dbReference>
<dbReference type="InterPro" id="IPR016039">
    <property type="entry name" value="Thiolase-like"/>
</dbReference>
<dbReference type="PANTHER" id="PTHR43775:SF49">
    <property type="entry name" value="SYNTHASE, PUTATIVE (JCVI)-RELATED"/>
    <property type="match status" value="1"/>
</dbReference>
<dbReference type="InterPro" id="IPR014030">
    <property type="entry name" value="Ketoacyl_synth_N"/>
</dbReference>
<dbReference type="Proteomes" id="UP000325945">
    <property type="component" value="Unassembled WGS sequence"/>
</dbReference>
<reference evidence="13" key="1">
    <citation type="submission" date="2019-04" db="EMBL/GenBank/DDBJ databases">
        <title>Friends and foes A comparative genomics studyof 23 Aspergillus species from section Flavi.</title>
        <authorList>
            <consortium name="DOE Joint Genome Institute"/>
            <person name="Kjaerbolling I."/>
            <person name="Vesth T."/>
            <person name="Frisvad J.C."/>
            <person name="Nybo J.L."/>
            <person name="Theobald S."/>
            <person name="Kildgaard S."/>
            <person name="Isbrandt T."/>
            <person name="Kuo A."/>
            <person name="Sato A."/>
            <person name="Lyhne E.K."/>
            <person name="Kogle M.E."/>
            <person name="Wiebenga A."/>
            <person name="Kun R.S."/>
            <person name="Lubbers R.J."/>
            <person name="Makela M.R."/>
            <person name="Barry K."/>
            <person name="Chovatia M."/>
            <person name="Clum A."/>
            <person name="Daum C."/>
            <person name="Haridas S."/>
            <person name="He G."/>
            <person name="LaButti K."/>
            <person name="Lipzen A."/>
            <person name="Mondo S."/>
            <person name="Riley R."/>
            <person name="Salamov A."/>
            <person name="Simmons B.A."/>
            <person name="Magnuson J.K."/>
            <person name="Henrissat B."/>
            <person name="Mortensen U.H."/>
            <person name="Larsen T.O."/>
            <person name="Devries R.P."/>
            <person name="Grigoriev I.V."/>
            <person name="Machida M."/>
            <person name="Baker S.E."/>
            <person name="Andersen M.R."/>
        </authorList>
    </citation>
    <scope>NUCLEOTIDE SEQUENCE [LARGE SCALE GENOMIC DNA]</scope>
    <source>
        <strain evidence="13">CBS 130017</strain>
    </source>
</reference>
<dbReference type="GO" id="GO:0044550">
    <property type="term" value="P:secondary metabolite biosynthetic process"/>
    <property type="evidence" value="ECO:0007669"/>
    <property type="project" value="UniProtKB-ARBA"/>
</dbReference>
<dbReference type="InterPro" id="IPR050091">
    <property type="entry name" value="PKS_NRPS_Biosynth_Enz"/>
</dbReference>
<dbReference type="Pfam" id="PF08242">
    <property type="entry name" value="Methyltransf_12"/>
    <property type="match status" value="1"/>
</dbReference>
<dbReference type="PROSITE" id="PS50075">
    <property type="entry name" value="CARRIER"/>
    <property type="match status" value="1"/>
</dbReference>
<keyword evidence="2" id="KW-0597">Phosphoprotein</keyword>
<evidence type="ECO:0000256" key="7">
    <source>
        <dbReference type="ARBA" id="ARBA00023315"/>
    </source>
</evidence>
<evidence type="ECO:0000259" key="10">
    <source>
        <dbReference type="PROSITE" id="PS52004"/>
    </source>
</evidence>
<dbReference type="CDD" id="cd05195">
    <property type="entry name" value="enoyl_red"/>
    <property type="match status" value="1"/>
</dbReference>
<dbReference type="Pfam" id="PF08240">
    <property type="entry name" value="ADH_N"/>
    <property type="match status" value="1"/>
</dbReference>
<dbReference type="SUPFAM" id="SSF50129">
    <property type="entry name" value="GroES-like"/>
    <property type="match status" value="1"/>
</dbReference>
<dbReference type="InterPro" id="IPR013968">
    <property type="entry name" value="PKS_KR"/>
</dbReference>
<dbReference type="Gene3D" id="3.90.180.10">
    <property type="entry name" value="Medium-chain alcohol dehydrogenases, catalytic domain"/>
    <property type="match status" value="1"/>
</dbReference>
<dbReference type="InterPro" id="IPR020843">
    <property type="entry name" value="ER"/>
</dbReference>
<dbReference type="PROSITE" id="PS52004">
    <property type="entry name" value="KS3_2"/>
    <property type="match status" value="1"/>
</dbReference>
<dbReference type="InterPro" id="IPR036291">
    <property type="entry name" value="NAD(P)-bd_dom_sf"/>
</dbReference>
<dbReference type="SMART" id="SM00822">
    <property type="entry name" value="PKS_KR"/>
    <property type="match status" value="1"/>
</dbReference>
<evidence type="ECO:0000259" key="9">
    <source>
        <dbReference type="PROSITE" id="PS50075"/>
    </source>
</evidence>
<evidence type="ECO:0000256" key="1">
    <source>
        <dbReference type="ARBA" id="ARBA00022450"/>
    </source>
</evidence>
<evidence type="ECO:0000256" key="8">
    <source>
        <dbReference type="PROSITE-ProRule" id="PRU01363"/>
    </source>
</evidence>
<dbReference type="SMART" id="SM00829">
    <property type="entry name" value="PKS_ER"/>
    <property type="match status" value="1"/>
</dbReference>
<dbReference type="SUPFAM" id="SSF47336">
    <property type="entry name" value="ACP-like"/>
    <property type="match status" value="1"/>
</dbReference>
<dbReference type="InterPro" id="IPR001227">
    <property type="entry name" value="Ac_transferase_dom_sf"/>
</dbReference>
<dbReference type="GO" id="GO:1901336">
    <property type="term" value="P:lactone biosynthetic process"/>
    <property type="evidence" value="ECO:0007669"/>
    <property type="project" value="UniProtKB-ARBA"/>
</dbReference>
<dbReference type="Gene3D" id="3.40.50.720">
    <property type="entry name" value="NAD(P)-binding Rossmann-like Domain"/>
    <property type="match status" value="2"/>
</dbReference>
<dbReference type="CDD" id="cd00833">
    <property type="entry name" value="PKS"/>
    <property type="match status" value="1"/>
</dbReference>
<dbReference type="SUPFAM" id="SSF53901">
    <property type="entry name" value="Thiolase-like"/>
    <property type="match status" value="1"/>
</dbReference>
<dbReference type="InterPro" id="IPR016035">
    <property type="entry name" value="Acyl_Trfase/lysoPLipase"/>
</dbReference>
<dbReference type="SUPFAM" id="SSF51735">
    <property type="entry name" value="NAD(P)-binding Rossmann-fold domains"/>
    <property type="match status" value="2"/>
</dbReference>
<dbReference type="SUPFAM" id="SSF52151">
    <property type="entry name" value="FabD/lysophospholipase-like"/>
    <property type="match status" value="1"/>
</dbReference>
<dbReference type="InterPro" id="IPR013217">
    <property type="entry name" value="Methyltransf_12"/>
</dbReference>
<dbReference type="SUPFAM" id="SSF53335">
    <property type="entry name" value="S-adenosyl-L-methionine-dependent methyltransferases"/>
    <property type="match status" value="1"/>
</dbReference>
<keyword evidence="1" id="KW-0596">Phosphopantetheine</keyword>
<dbReference type="GO" id="GO:0008168">
    <property type="term" value="F:methyltransferase activity"/>
    <property type="evidence" value="ECO:0007669"/>
    <property type="project" value="UniProtKB-KW"/>
</dbReference>
<dbReference type="PANTHER" id="PTHR43775">
    <property type="entry name" value="FATTY ACID SYNTHASE"/>
    <property type="match status" value="1"/>
</dbReference>
<feature type="region of interest" description="N-terminal hotdog fold" evidence="8">
    <location>
        <begin position="912"/>
        <end position="1040"/>
    </location>
</feature>
<dbReference type="GO" id="GO:0016491">
    <property type="term" value="F:oxidoreductase activity"/>
    <property type="evidence" value="ECO:0007669"/>
    <property type="project" value="InterPro"/>
</dbReference>
<dbReference type="EMBL" id="ML741766">
    <property type="protein sequence ID" value="KAE8332251.1"/>
    <property type="molecule type" value="Genomic_DNA"/>
</dbReference>
<dbReference type="Pfam" id="PF00107">
    <property type="entry name" value="ADH_zinc_N"/>
    <property type="match status" value="1"/>
</dbReference>
<dbReference type="InterPro" id="IPR013149">
    <property type="entry name" value="ADH-like_C"/>
</dbReference>
<dbReference type="InterPro" id="IPR049551">
    <property type="entry name" value="PKS_DH_C"/>
</dbReference>
<evidence type="ECO:0000256" key="6">
    <source>
        <dbReference type="ARBA" id="ARBA00023268"/>
    </source>
</evidence>
<feature type="domain" description="PKS/mFAS DH" evidence="11">
    <location>
        <begin position="912"/>
        <end position="1201"/>
    </location>
</feature>
<dbReference type="Pfam" id="PF00109">
    <property type="entry name" value="ketoacyl-synt"/>
    <property type="match status" value="1"/>
</dbReference>
<dbReference type="InterPro" id="IPR016036">
    <property type="entry name" value="Malonyl_transacylase_ACP-bd"/>
</dbReference>
<dbReference type="Pfam" id="PF00698">
    <property type="entry name" value="Acyl_transf_1"/>
    <property type="match status" value="1"/>
</dbReference>
<dbReference type="InterPro" id="IPR014043">
    <property type="entry name" value="Acyl_transferase_dom"/>
</dbReference>
<dbReference type="GO" id="GO:0032259">
    <property type="term" value="P:methylation"/>
    <property type="evidence" value="ECO:0007669"/>
    <property type="project" value="UniProtKB-KW"/>
</dbReference>
<sequence length="2457" mass="271449">MDDQKISHPLSMNAPSPVAIVGMAMRLPNGIRTEEQFWDILIRGQDTHGQVPESRYKANSYFCPTGRPGTIPATHGHFLKDDLGKFDASFFSMNSIEAAQLDPQQKLLLEVVWECLQNAGQANYMGELIGYYVGSFGEDWLEISRRDTQCIGAYHAAGTQDFALSNRISYEYDFRGPSVTIRTGCSSAMVALHQACQALHNRDCVGAVVAGANLILAPSNTIIMGAAGAISTDGKCKTFDASSNGYGRGEAINAVFIKRLDDAIRDRDPIRAVIRATATNSDGKTTSLAVPSPHAQEQMIKHAYKVANIHDISQTGFFECHGTGTPVGDKYECRAVARAFENQGVYIGSVKPNVGHSEGASGLTSLIKVVLALEREIIPPNVNFTTPNPEIPFTSGNLRVPTEPTPWPEDRLIRASINSFGIGGANAHAIVDSAAEYKLPKATGSSGLKLILCSASNRTSLDENMEQIQDYIEENSNRISDIAYTLGLRRVHLKHRAFTVHGAGDASFCNEIPNKQPKLNFAFTGQGAQWRGMGCELMQWKAFRDQICRMDQALRETPMPPPWSLEGKLFPEHSIVELEKLTDSTIEVLQSEDDTFPIDEPEYAQPICTAFQVGIVELLASWGIRPDAVVGHSSGEIAAAYAAGAIRSEEAIKIAFYRGLAVRYHPSSTGAMAAVAMNKEAVAKYLNPSVAIACENSPESITLSGDAEYLEGVLHRIKVDVPSVRWKMLNVPVAYHSHHMRAIGTTYERFLLGSIEAREAPIRPLFSSVTQEVQTNGIAFDPAYWRQNLESPVRFHGAVLKMLDASRNDENVIFLEIGPHSVLSAPLREISRSKDNTNVYIPTVIRDTSPVTGLFRAVGHLHLQSVAVDLLAINGTGNVLTDIPPYKWDHGQNLWSESHVARSWRLLEFPHHEILGSRVPESTSSNPVWRNRLSLRSASWIQDHQIQNSIIFPCAGYIAAAGEAIRQVSGSMSYTIRHLLIKEPLVLSDETVVDMVTSFSIAALTDFENSQWYRFTISSYRGESWVDHCTGEVSLGSSQPAAHVTEDSCIEWNRHVQQNTWYKSMAKVGYQYGQHFQQLHEIMASSAFNQASASVATYESTSTTSSYLLHPVVIDNCLQLFSVALSRGLSYRLDRLVVPVRIDCVCVRANSDTDGSPIAIQASAAPIKKGIIGKVEGSNDNGLTITIHGCSMVQIGEDMKRRDPLEVYQQMWHPLQESLPTTSLVSTKQNPRDEVIVLEELVLLCILESAYIAKSQTIAPAHMKRFAKWLQTQADRLQVQGSPLIPMAMSWANSDSITRLRIIEERIDAVTGKMETWKYDLVLRVFRNIIPLLTGKISSIELLYADDGLKGLYSGIQEKFDCSSLFSTLGYEAPGMKVLEIGSGTGGFTEHGLKSLSCPSGTYLYAKYTFTDISPGFFPAAQERFREYPNLEFLRLDISQDPLPQGFASDEYDVITASNVLHATPSLSETLRNVYKLLKPGGKLLIVELCPVMRYINYVMGIFPGWWVGENDNRAQEPYVTPERWDRELRDTGFTGTDIVVYDQDKPFHSSAIITATKMQQPHIAPEIEILCLSKEGNMVQRVKDRFSRAGYTVHLSELDETDNVPSKKPIISLLDIEDAFLDDISESRWHEFKNILARAESAGILWVTRAVQMSCSDPRYALSLGVARTVRNELGIDMVTLETDTFDDGFLETLILVYTKTLMAKDHTMEAREFEFAYQDGKTHISRYHPSNASKYHSENPKSMDIRTLSIGVPGDLSTLHWVPDWRKEPHGDDVLVDIHYSALNFKDVLEALGTFGENVEVGLEASGIIRQIGPSSPHHIGQRVIVMAQEGLFSTRVVVPSRACIPIPDSMSLPDAAAFPCVYGTVILGLLYQGSLRKGQTILIHSACGGVGLAAIAISKMQGAEIYATVGSDAKAEYLNNRFGIPMDRIFNSHSQSFEVDLMKATKGRGVDVVLNSLAGELLHASWRCVAPFGKMIEIGKKDLMGHGSLSLAPFLENRSFICVSLDKVLLEHPEIYWQVITDGLKYIQQGLVEPIRPIRLFPATEIEQAFRHMQKGEHIGKVLIQMPENPAALPTPPDTQLYQFSPQASYLVIGGLGGIGRSVSRWMVDNGAREIVYLSRSTRNTHFISELEAQGCRCTVVQGSVAVQEDVQKAIQSCVHPLKGIFHMAMSLKDKSFPQMTHNEWHTALEAKVTGTWNLHHALRQLEGLEFFLLFSSISGVLGQPGQANYAAANVFMDVFVQYRHSLGLPASVIDIGVVGDVGYVSENIQNGQALKTAFQGYKTITEYELLQAIHLSLTQQSDAASMSRMAIGLSTVDDPHRPTVLCDRDIRMRLLFSKATEKCGSTSDSSEIPTLLRKACEDPEFLGTPAAIGIVHQEIVRKLNSFSTGGDSIGLQQPFHQVGLDSLVMTEMRIWIQRAFHIEIGIPEILGAGHIDGLSQIVLQKLEAKCKTM</sequence>
<dbReference type="InterPro" id="IPR020807">
    <property type="entry name" value="PKS_DH"/>
</dbReference>
<dbReference type="Pfam" id="PF14765">
    <property type="entry name" value="PS-DH"/>
    <property type="match status" value="1"/>
</dbReference>
<keyword evidence="4" id="KW-0808">Transferase</keyword>
<dbReference type="Pfam" id="PF02801">
    <property type="entry name" value="Ketoacyl-synt_C"/>
    <property type="match status" value="1"/>
</dbReference>
<feature type="active site" description="Proton donor; for dehydratase activity" evidence="8">
    <location>
        <position position="1115"/>
    </location>
</feature>
<dbReference type="PROSITE" id="PS52019">
    <property type="entry name" value="PKS_MFAS_DH"/>
    <property type="match status" value="1"/>
</dbReference>
<keyword evidence="3" id="KW-0489">Methyltransferase</keyword>
<proteinExistence type="predicted"/>
<dbReference type="CDD" id="cd02440">
    <property type="entry name" value="AdoMet_MTases"/>
    <property type="match status" value="1"/>
</dbReference>
<organism evidence="12 13">
    <name type="scientific">Aspergillus sergii</name>
    <dbReference type="NCBI Taxonomy" id="1034303"/>
    <lineage>
        <taxon>Eukaryota</taxon>
        <taxon>Fungi</taxon>
        <taxon>Dikarya</taxon>
        <taxon>Ascomycota</taxon>
        <taxon>Pezizomycotina</taxon>
        <taxon>Eurotiomycetes</taxon>
        <taxon>Eurotiomycetidae</taxon>
        <taxon>Eurotiales</taxon>
        <taxon>Aspergillaceae</taxon>
        <taxon>Aspergillus</taxon>
        <taxon>Aspergillus subgen. Circumdati</taxon>
    </lineage>
</organism>
<evidence type="ECO:0000259" key="11">
    <source>
        <dbReference type="PROSITE" id="PS52019"/>
    </source>
</evidence>
<dbReference type="InterPro" id="IPR042104">
    <property type="entry name" value="PKS_dehydratase_sf"/>
</dbReference>
<name>A0A5N6XG64_9EURO</name>
<dbReference type="InterPro" id="IPR049900">
    <property type="entry name" value="PKS_mFAS_DH"/>
</dbReference>
<dbReference type="Gene3D" id="3.40.366.10">
    <property type="entry name" value="Malonyl-Coenzyme A Acyl Carrier Protein, domain 2"/>
    <property type="match status" value="1"/>
</dbReference>
<keyword evidence="13" id="KW-1185">Reference proteome</keyword>
<keyword evidence="7" id="KW-0012">Acyltransferase</keyword>
<dbReference type="SMART" id="SM00827">
    <property type="entry name" value="PKS_AT"/>
    <property type="match status" value="1"/>
</dbReference>
<evidence type="ECO:0000256" key="4">
    <source>
        <dbReference type="ARBA" id="ARBA00022679"/>
    </source>
</evidence>
<dbReference type="InterPro" id="IPR014031">
    <property type="entry name" value="Ketoacyl_synth_C"/>
</dbReference>
<dbReference type="Gene3D" id="3.40.50.150">
    <property type="entry name" value="Vaccinia Virus protein VP39"/>
    <property type="match status" value="1"/>
</dbReference>
<evidence type="ECO:0000256" key="3">
    <source>
        <dbReference type="ARBA" id="ARBA00022603"/>
    </source>
</evidence>
<feature type="active site" description="Proton acceptor; for dehydratase activity" evidence="8">
    <location>
        <position position="944"/>
    </location>
</feature>
<evidence type="ECO:0000313" key="12">
    <source>
        <dbReference type="EMBL" id="KAE8332251.1"/>
    </source>
</evidence>
<dbReference type="InterPro" id="IPR049552">
    <property type="entry name" value="PKS_DH_N"/>
</dbReference>
<evidence type="ECO:0000313" key="13">
    <source>
        <dbReference type="Proteomes" id="UP000325945"/>
    </source>
</evidence>
<dbReference type="Pfam" id="PF08659">
    <property type="entry name" value="KR"/>
    <property type="match status" value="1"/>
</dbReference>
<dbReference type="InterPro" id="IPR036736">
    <property type="entry name" value="ACP-like_sf"/>
</dbReference>
<dbReference type="Gene3D" id="3.10.129.110">
    <property type="entry name" value="Polyketide synthase dehydratase"/>
    <property type="match status" value="1"/>
</dbReference>
<dbReference type="InterPro" id="IPR009081">
    <property type="entry name" value="PP-bd_ACP"/>
</dbReference>
<dbReference type="InterPro" id="IPR020841">
    <property type="entry name" value="PKS_Beta-ketoAc_synthase_dom"/>
</dbReference>
<feature type="domain" description="Carrier" evidence="9">
    <location>
        <begin position="2373"/>
        <end position="2450"/>
    </location>
</feature>
<dbReference type="InterPro" id="IPR032821">
    <property type="entry name" value="PKS_assoc"/>
</dbReference>
<evidence type="ECO:0000256" key="5">
    <source>
        <dbReference type="ARBA" id="ARBA00022857"/>
    </source>
</evidence>
<dbReference type="FunFam" id="3.40.50.720:FF:000209">
    <property type="entry name" value="Polyketide synthase Pks12"/>
    <property type="match status" value="1"/>
</dbReference>
<dbReference type="SUPFAM" id="SSF55048">
    <property type="entry name" value="Probable ACP-binding domain of malonyl-CoA ACP transacylase"/>
    <property type="match status" value="1"/>
</dbReference>
<dbReference type="Pfam" id="PF16197">
    <property type="entry name" value="KAsynt_C_assoc"/>
    <property type="match status" value="1"/>
</dbReference>
<dbReference type="Pfam" id="PF21089">
    <property type="entry name" value="PKS_DH_N"/>
    <property type="match status" value="1"/>
</dbReference>
<dbReference type="InterPro" id="IPR011032">
    <property type="entry name" value="GroES-like_sf"/>
</dbReference>
<dbReference type="Pfam" id="PF00550">
    <property type="entry name" value="PP-binding"/>
    <property type="match status" value="1"/>
</dbReference>
<gene>
    <name evidence="12" type="ORF">BDV39DRAFT_200401</name>
</gene>
<keyword evidence="6" id="KW-0511">Multifunctional enzyme</keyword>
<dbReference type="InterPro" id="IPR057326">
    <property type="entry name" value="KR_dom"/>
</dbReference>
<feature type="region of interest" description="C-terminal hotdog fold" evidence="8">
    <location>
        <begin position="1050"/>
        <end position="1201"/>
    </location>
</feature>
<protein>
    <submittedName>
        <fullName evidence="12">Putative polyketide synthase</fullName>
    </submittedName>
</protein>
<dbReference type="GO" id="GO:0006633">
    <property type="term" value="P:fatty acid biosynthetic process"/>
    <property type="evidence" value="ECO:0007669"/>
    <property type="project" value="TreeGrafter"/>
</dbReference>
<feature type="domain" description="Ketosynthase family 3 (KS3)" evidence="10">
    <location>
        <begin position="15"/>
        <end position="433"/>
    </location>
</feature>
<accession>A0A5N6XG64</accession>
<dbReference type="SMART" id="SM00826">
    <property type="entry name" value="PKS_DH"/>
    <property type="match status" value="1"/>
</dbReference>
<keyword evidence="5" id="KW-0521">NADP</keyword>
<dbReference type="InterPro" id="IPR013154">
    <property type="entry name" value="ADH-like_N"/>
</dbReference>
<dbReference type="SMART" id="SM00825">
    <property type="entry name" value="PKS_KS"/>
    <property type="match status" value="1"/>
</dbReference>